<dbReference type="InterPro" id="IPR019734">
    <property type="entry name" value="TPR_rpt"/>
</dbReference>
<dbReference type="Proteomes" id="UP000611762">
    <property type="component" value="Unassembled WGS sequence"/>
</dbReference>
<dbReference type="PANTHER" id="PTHR12558:SF13">
    <property type="entry name" value="CELL DIVISION CYCLE PROTEIN 27 HOMOLOG"/>
    <property type="match status" value="1"/>
</dbReference>
<keyword evidence="2" id="KW-1133">Transmembrane helix</keyword>
<keyword evidence="4" id="KW-1185">Reference proteome</keyword>
<dbReference type="InterPro" id="IPR011990">
    <property type="entry name" value="TPR-like_helical_dom_sf"/>
</dbReference>
<dbReference type="SMART" id="SM00028">
    <property type="entry name" value="TPR"/>
    <property type="match status" value="3"/>
</dbReference>
<proteinExistence type="predicted"/>
<name>A0A926DP90_9FIRM</name>
<comment type="caution">
    <text evidence="3">The sequence shown here is derived from an EMBL/GenBank/DDBJ whole genome shotgun (WGS) entry which is preliminary data.</text>
</comment>
<evidence type="ECO:0000313" key="3">
    <source>
        <dbReference type="EMBL" id="MBC8541317.1"/>
    </source>
</evidence>
<sequence>MFIAVIYLIVQAFRFNVFIGIGAVLAVIAYGYFRWYSEFCTTRAKAVYSKDPEKALEWFERGFRRGMTIGQQEAYAYYLLREGKTERAEEIYNHLLIQRLKPELRLKLRADLAVLLLKTGRIDEAIEELEEVTVNYVNTTTYGTLGYLYLLKNNRRKAESYNREAYDYNSSDPVILDNCVQLYIKMGRFSEAKKYADELIEKKPYFVEAYYDAAYVYMKLGDFDTALDLVEDGKKCRITFMSTIKADELETFEKSLQEKNADIPHKLGSFSSNAQSEETQEEDLEYYDDGEEEPVIEYEELPDLEDDENDPFI</sequence>
<reference evidence="3" key="1">
    <citation type="submission" date="2020-08" db="EMBL/GenBank/DDBJ databases">
        <title>Genome public.</title>
        <authorList>
            <person name="Liu C."/>
            <person name="Sun Q."/>
        </authorList>
    </citation>
    <scope>NUCLEOTIDE SEQUENCE</scope>
    <source>
        <strain evidence="3">H8</strain>
    </source>
</reference>
<keyword evidence="2" id="KW-0472">Membrane</keyword>
<keyword evidence="2" id="KW-0812">Transmembrane</keyword>
<feature type="transmembrane region" description="Helical" evidence="2">
    <location>
        <begin position="12"/>
        <end position="33"/>
    </location>
</feature>
<gene>
    <name evidence="3" type="ORF">H8698_10050</name>
</gene>
<organism evidence="3 4">
    <name type="scientific">Congzhengia minquanensis</name>
    <dbReference type="NCBI Taxonomy" id="2763657"/>
    <lineage>
        <taxon>Bacteria</taxon>
        <taxon>Bacillati</taxon>
        <taxon>Bacillota</taxon>
        <taxon>Clostridia</taxon>
        <taxon>Eubacteriales</taxon>
        <taxon>Oscillospiraceae</taxon>
        <taxon>Congzhengia</taxon>
    </lineage>
</organism>
<evidence type="ECO:0000313" key="4">
    <source>
        <dbReference type="Proteomes" id="UP000611762"/>
    </source>
</evidence>
<dbReference type="AlphaFoldDB" id="A0A926DP90"/>
<dbReference type="Pfam" id="PF14559">
    <property type="entry name" value="TPR_19"/>
    <property type="match status" value="2"/>
</dbReference>
<evidence type="ECO:0000256" key="2">
    <source>
        <dbReference type="SAM" id="Phobius"/>
    </source>
</evidence>
<feature type="compositionally biased region" description="Acidic residues" evidence="1">
    <location>
        <begin position="278"/>
        <end position="313"/>
    </location>
</feature>
<dbReference type="RefSeq" id="WP_249313366.1">
    <property type="nucleotide sequence ID" value="NZ_JACRSU010000003.1"/>
</dbReference>
<feature type="region of interest" description="Disordered" evidence="1">
    <location>
        <begin position="263"/>
        <end position="313"/>
    </location>
</feature>
<protein>
    <submittedName>
        <fullName evidence="3">Tetratricopeptide repeat protein</fullName>
    </submittedName>
</protein>
<evidence type="ECO:0000256" key="1">
    <source>
        <dbReference type="SAM" id="MobiDB-lite"/>
    </source>
</evidence>
<dbReference type="PANTHER" id="PTHR12558">
    <property type="entry name" value="CELL DIVISION CYCLE 16,23,27"/>
    <property type="match status" value="1"/>
</dbReference>
<dbReference type="EMBL" id="JACRSU010000003">
    <property type="protein sequence ID" value="MBC8541317.1"/>
    <property type="molecule type" value="Genomic_DNA"/>
</dbReference>
<accession>A0A926DP90</accession>
<dbReference type="Gene3D" id="1.25.40.10">
    <property type="entry name" value="Tetratricopeptide repeat domain"/>
    <property type="match status" value="1"/>
</dbReference>
<dbReference type="SUPFAM" id="SSF48452">
    <property type="entry name" value="TPR-like"/>
    <property type="match status" value="1"/>
</dbReference>